<dbReference type="InterPro" id="IPR012675">
    <property type="entry name" value="Beta-grasp_dom_sf"/>
</dbReference>
<dbReference type="NCBIfam" id="TIGR01683">
    <property type="entry name" value="thiS"/>
    <property type="match status" value="1"/>
</dbReference>
<dbReference type="EMBL" id="WKRD01000013">
    <property type="protein sequence ID" value="MSC58510.1"/>
    <property type="molecule type" value="Genomic_DNA"/>
</dbReference>
<dbReference type="Proteomes" id="UP000095780">
    <property type="component" value="Unassembled WGS sequence"/>
</dbReference>
<dbReference type="Gene3D" id="3.10.20.30">
    <property type="match status" value="1"/>
</dbReference>
<protein>
    <submittedName>
        <fullName evidence="3">Sulfur carrier protein ThiS</fullName>
    </submittedName>
    <submittedName>
        <fullName evidence="1">Thiamine biosynthesis protein ThiS</fullName>
    </submittedName>
</protein>
<dbReference type="Proteomes" id="UP000481964">
    <property type="component" value="Unassembled WGS sequence"/>
</dbReference>
<dbReference type="InterPro" id="IPR003749">
    <property type="entry name" value="ThiS/MoaD-like"/>
</dbReference>
<gene>
    <name evidence="1" type="primary">thiS</name>
    <name evidence="1" type="ORF">ERS852490_02996</name>
    <name evidence="2" type="ORF">ERS852492_02975</name>
    <name evidence="3" type="ORF">GKE48_13815</name>
</gene>
<reference evidence="4 5" key="1">
    <citation type="submission" date="2015-09" db="EMBL/GenBank/DDBJ databases">
        <authorList>
            <consortium name="Pathogen Informatics"/>
        </authorList>
    </citation>
    <scope>NUCLEOTIDE SEQUENCE [LARGE SCALE GENOMIC DNA]</scope>
    <source>
        <strain evidence="1 4">2789STDY5834875</strain>
        <strain evidence="2 5">2789STDY5834878</strain>
    </source>
</reference>
<dbReference type="PANTHER" id="PTHR34472:SF1">
    <property type="entry name" value="SULFUR CARRIER PROTEIN THIS"/>
    <property type="match status" value="1"/>
</dbReference>
<dbReference type="SUPFAM" id="SSF54285">
    <property type="entry name" value="MoaD/ThiS"/>
    <property type="match status" value="1"/>
</dbReference>
<dbReference type="CDD" id="cd00565">
    <property type="entry name" value="Ubl_ThiS"/>
    <property type="match status" value="1"/>
</dbReference>
<evidence type="ECO:0000313" key="1">
    <source>
        <dbReference type="EMBL" id="CUQ79332.1"/>
    </source>
</evidence>
<dbReference type="RefSeq" id="WP_022098820.1">
    <property type="nucleotide sequence ID" value="NZ_CABIXW010000012.1"/>
</dbReference>
<proteinExistence type="predicted"/>
<accession>A0A174Z036</accession>
<dbReference type="PANTHER" id="PTHR34472">
    <property type="entry name" value="SULFUR CARRIER PROTEIN THIS"/>
    <property type="match status" value="1"/>
</dbReference>
<dbReference type="Pfam" id="PF02597">
    <property type="entry name" value="ThiS"/>
    <property type="match status" value="1"/>
</dbReference>
<dbReference type="InterPro" id="IPR010035">
    <property type="entry name" value="Thi_S"/>
</dbReference>
<sequence length="69" mass="7633">MVQINGEQVEASKVVGKTLLAYVTEAGYDPVGIVIEKNMEIIHREDFDKVNIADEDVIEILHFVGGGQF</sequence>
<evidence type="ECO:0000313" key="2">
    <source>
        <dbReference type="EMBL" id="CUQ91848.1"/>
    </source>
</evidence>
<dbReference type="OrthoDB" id="9798559at2"/>
<evidence type="ECO:0000313" key="5">
    <source>
        <dbReference type="Proteomes" id="UP000095780"/>
    </source>
</evidence>
<dbReference type="AlphaFoldDB" id="A0A174Z036"/>
<evidence type="ECO:0000313" key="3">
    <source>
        <dbReference type="EMBL" id="MSC58510.1"/>
    </source>
</evidence>
<evidence type="ECO:0000313" key="4">
    <source>
        <dbReference type="Proteomes" id="UP000095621"/>
    </source>
</evidence>
<reference evidence="3 6" key="2">
    <citation type="journal article" date="2019" name="Nat. Med.">
        <title>A library of human gut bacterial isolates paired with longitudinal multiomics data enables mechanistic microbiome research.</title>
        <authorList>
            <person name="Poyet M."/>
            <person name="Groussin M."/>
            <person name="Gibbons S.M."/>
            <person name="Avila-Pacheco J."/>
            <person name="Jiang X."/>
            <person name="Kearney S.M."/>
            <person name="Perrotta A.R."/>
            <person name="Berdy B."/>
            <person name="Zhao S."/>
            <person name="Lieberman T.D."/>
            <person name="Swanson P.K."/>
            <person name="Smith M."/>
            <person name="Roesemann S."/>
            <person name="Alexander J.E."/>
            <person name="Rich S.A."/>
            <person name="Livny J."/>
            <person name="Vlamakis H."/>
            <person name="Clish C."/>
            <person name="Bullock K."/>
            <person name="Deik A."/>
            <person name="Scott J."/>
            <person name="Pierce K.A."/>
            <person name="Xavier R.J."/>
            <person name="Alm E.J."/>
        </authorList>
    </citation>
    <scope>NUCLEOTIDE SEQUENCE [LARGE SCALE GENOMIC DNA]</scope>
    <source>
        <strain evidence="3 6">BIOML-A1</strain>
    </source>
</reference>
<dbReference type="Proteomes" id="UP000095621">
    <property type="component" value="Unassembled WGS sequence"/>
</dbReference>
<dbReference type="InterPro" id="IPR016155">
    <property type="entry name" value="Mopterin_synth/thiamin_S_b"/>
</dbReference>
<dbReference type="EMBL" id="CZBU01000009">
    <property type="protein sequence ID" value="CUQ79332.1"/>
    <property type="molecule type" value="Genomic_DNA"/>
</dbReference>
<dbReference type="EMBL" id="CZBV01000012">
    <property type="protein sequence ID" value="CUQ91848.1"/>
    <property type="molecule type" value="Genomic_DNA"/>
</dbReference>
<organism evidence="1 4">
    <name type="scientific">Lachnospira eligens</name>
    <dbReference type="NCBI Taxonomy" id="39485"/>
    <lineage>
        <taxon>Bacteria</taxon>
        <taxon>Bacillati</taxon>
        <taxon>Bacillota</taxon>
        <taxon>Clostridia</taxon>
        <taxon>Lachnospirales</taxon>
        <taxon>Lachnospiraceae</taxon>
        <taxon>Lachnospira</taxon>
    </lineage>
</organism>
<name>A0A174Z036_9FIRM</name>
<evidence type="ECO:0000313" key="6">
    <source>
        <dbReference type="Proteomes" id="UP000481964"/>
    </source>
</evidence>